<feature type="domain" description="Copper amine oxidase N2-terminal" evidence="10">
    <location>
        <begin position="67"/>
        <end position="147"/>
    </location>
</feature>
<organism evidence="12 13">
    <name type="scientific">Crenothrix polyspora</name>
    <dbReference type="NCBI Taxonomy" id="360316"/>
    <lineage>
        <taxon>Bacteria</taxon>
        <taxon>Pseudomonadati</taxon>
        <taxon>Pseudomonadota</taxon>
        <taxon>Gammaproteobacteria</taxon>
        <taxon>Methylococcales</taxon>
        <taxon>Crenotrichaceae</taxon>
        <taxon>Crenothrix</taxon>
    </lineage>
</organism>
<dbReference type="InterPro" id="IPR015802">
    <property type="entry name" value="Cu_amine_oxidase_N3"/>
</dbReference>
<evidence type="ECO:0000259" key="10">
    <source>
        <dbReference type="Pfam" id="PF02727"/>
    </source>
</evidence>
<dbReference type="InterPro" id="IPR016182">
    <property type="entry name" value="Cu_amine_oxidase_N-reg"/>
</dbReference>
<proteinExistence type="inferred from homology"/>
<dbReference type="EMBL" id="FUKJ01000219">
    <property type="protein sequence ID" value="SJM92841.1"/>
    <property type="molecule type" value="Genomic_DNA"/>
</dbReference>
<dbReference type="Gene3D" id="2.70.98.20">
    <property type="entry name" value="Copper amine oxidase, catalytic domain"/>
    <property type="match status" value="1"/>
</dbReference>
<feature type="domain" description="Copper amine oxidase N3-terminal" evidence="11">
    <location>
        <begin position="162"/>
        <end position="259"/>
    </location>
</feature>
<feature type="domain" description="Copper amine oxidase catalytic" evidence="9">
    <location>
        <begin position="284"/>
        <end position="689"/>
    </location>
</feature>
<evidence type="ECO:0000256" key="3">
    <source>
        <dbReference type="ARBA" id="ARBA00022772"/>
    </source>
</evidence>
<dbReference type="Proteomes" id="UP000195442">
    <property type="component" value="Unassembled WGS sequence"/>
</dbReference>
<dbReference type="Pfam" id="PF01179">
    <property type="entry name" value="Cu_amine_oxid"/>
    <property type="match status" value="1"/>
</dbReference>
<dbReference type="EC" id="1.4.3.-" evidence="8"/>
<feature type="active site" description="Proton acceptor" evidence="6">
    <location>
        <position position="357"/>
    </location>
</feature>
<keyword evidence="4 8" id="KW-0560">Oxidoreductase</keyword>
<dbReference type="InterPro" id="IPR015800">
    <property type="entry name" value="Cu_amine_oxidase_N2"/>
</dbReference>
<evidence type="ECO:0000256" key="8">
    <source>
        <dbReference type="RuleBase" id="RU000672"/>
    </source>
</evidence>
<evidence type="ECO:0000259" key="9">
    <source>
        <dbReference type="Pfam" id="PF01179"/>
    </source>
</evidence>
<evidence type="ECO:0000256" key="2">
    <source>
        <dbReference type="ARBA" id="ARBA00022723"/>
    </source>
</evidence>
<keyword evidence="2 8" id="KW-0479">Metal-binding</keyword>
<dbReference type="SUPFAM" id="SSF54416">
    <property type="entry name" value="Amine oxidase N-terminal region"/>
    <property type="match status" value="2"/>
</dbReference>
<evidence type="ECO:0000256" key="6">
    <source>
        <dbReference type="PIRSR" id="PIRSR600269-50"/>
    </source>
</evidence>
<name>A0A1R4H9Z0_9GAMM</name>
<keyword evidence="3 6" id="KW-0801">TPQ</keyword>
<evidence type="ECO:0000256" key="5">
    <source>
        <dbReference type="ARBA" id="ARBA00023008"/>
    </source>
</evidence>
<dbReference type="Pfam" id="PF02728">
    <property type="entry name" value="Cu_amine_oxidN3"/>
    <property type="match status" value="1"/>
</dbReference>
<dbReference type="InterPro" id="IPR000269">
    <property type="entry name" value="Cu_amine_oxidase"/>
</dbReference>
<dbReference type="Gene3D" id="3.10.450.40">
    <property type="match status" value="2"/>
</dbReference>
<dbReference type="RefSeq" id="WP_087147134.1">
    <property type="nucleotide sequence ID" value="NZ_FUKJ01000219.1"/>
</dbReference>
<dbReference type="GO" id="GO:0009308">
    <property type="term" value="P:amine metabolic process"/>
    <property type="evidence" value="ECO:0007669"/>
    <property type="project" value="UniProtKB-UniRule"/>
</dbReference>
<reference evidence="13" key="1">
    <citation type="submission" date="2017-02" db="EMBL/GenBank/DDBJ databases">
        <authorList>
            <person name="Daims H."/>
        </authorList>
    </citation>
    <scope>NUCLEOTIDE SEQUENCE [LARGE SCALE GENOMIC DNA]</scope>
</reference>
<comment type="cofactor">
    <cofactor evidence="8">
        <name>Cu cation</name>
        <dbReference type="ChEBI" id="CHEBI:23378"/>
    </cofactor>
    <text evidence="8">Contains 1 topaquinone per subunit.</text>
</comment>
<comment type="similarity">
    <text evidence="1 8">Belongs to the copper/topaquinone oxidase family.</text>
</comment>
<dbReference type="SUPFAM" id="SSF49998">
    <property type="entry name" value="Amine oxidase catalytic domain"/>
    <property type="match status" value="1"/>
</dbReference>
<evidence type="ECO:0000256" key="1">
    <source>
        <dbReference type="ARBA" id="ARBA00007983"/>
    </source>
</evidence>
<dbReference type="InterPro" id="IPR015798">
    <property type="entry name" value="Cu_amine_oxidase_C"/>
</dbReference>
<dbReference type="GO" id="GO:0048038">
    <property type="term" value="F:quinone binding"/>
    <property type="evidence" value="ECO:0007669"/>
    <property type="project" value="InterPro"/>
</dbReference>
<dbReference type="OrthoDB" id="9772590at2"/>
<feature type="modified residue" description="2',4',5'-topaquinone" evidence="7">
    <location>
        <position position="441"/>
    </location>
</feature>
<keyword evidence="13" id="KW-1185">Reference proteome</keyword>
<evidence type="ECO:0000256" key="4">
    <source>
        <dbReference type="ARBA" id="ARBA00023002"/>
    </source>
</evidence>
<dbReference type="AlphaFoldDB" id="A0A1R4H9Z0"/>
<dbReference type="GO" id="GO:0008131">
    <property type="term" value="F:primary methylamine oxidase activity"/>
    <property type="evidence" value="ECO:0007669"/>
    <property type="project" value="InterPro"/>
</dbReference>
<comment type="PTM">
    <text evidence="7 8">Topaquinone (TPQ) is generated by copper-dependent autoxidation of a specific tyrosyl residue.</text>
</comment>
<dbReference type="Pfam" id="PF02727">
    <property type="entry name" value="Cu_amine_oxidN2"/>
    <property type="match status" value="1"/>
</dbReference>
<protein>
    <recommendedName>
        <fullName evidence="8">Amine oxidase</fullName>
        <ecNumber evidence="8">1.4.3.-</ecNumber>
    </recommendedName>
</protein>
<dbReference type="InterPro" id="IPR036460">
    <property type="entry name" value="Cu_amine_oxidase_C_sf"/>
</dbReference>
<accession>A0A1R4H9Z0</accession>
<feature type="active site" description="Schiff-base intermediate with substrate; via topaquinone" evidence="6">
    <location>
        <position position="441"/>
    </location>
</feature>
<sequence length="690" mass="76631">MQNHHNLKKTDKTLSMRNATLISTLCAFTGCTASPTPTVSPRITQMQRFTAMQLDAPTETAANACSHPLDPLNQQEIILSVQLAKAHPNIPAGAFFPNVVLNEPLKEKVLAFQSGGTFSREALVEAYDRPKNQLYRVIVDLRAKKVTAFDKLPQPTQPAAFLDEFSTILPVINQDPGWRAAMKKRGVKPEDVYLDVWAGGDLVINVDRDGKAVPPGTRIMRVLSFLRGGKPNPYDRPIEGVVVAVDMNRLKVLQVTDTVVAPVSQYNGKDSSIQREPLQPLRVEQAKPSYQLCGQEVSWQGWRFRFALHPRDGLVLYTVHHENKGVLRPVAYRLSLTEIYVPYGIPDINWVWRTAFDVGEYGLGRNTNPLSPDTDVPNNATFFNARIADDVGGSFVYPNAVALYERNAGLLWKRVDPTSVEQDRREARQLVITSNTWIGNYIYGINYIFKMSGELEVRVEATGTTLNQGVNSLKEGAKHGHVVDVVKSVNGGTALVAAPNHQHFFSFRLDLDVDGAANRVSESNVNPQDSALGNAFVAKESLITTEANAKRNVDINKARNWKIFSSDEKNALNMPTGYTLSLGDIAVPYSSSTFSARKRAGFAEYPLWVTQYHPNELYATGDYPNQGVIGEGLPKYSGKESLVDQDLVFWVTSGLTHIPDVEQYPVMNTESLLAFRLLPYGFFKHNPALK</sequence>
<gene>
    <name evidence="12" type="ORF">CRENPOLYSF2_2960001</name>
</gene>
<evidence type="ECO:0000259" key="11">
    <source>
        <dbReference type="Pfam" id="PF02728"/>
    </source>
</evidence>
<evidence type="ECO:0000256" key="7">
    <source>
        <dbReference type="PIRSR" id="PIRSR600269-51"/>
    </source>
</evidence>
<evidence type="ECO:0000313" key="13">
    <source>
        <dbReference type="Proteomes" id="UP000195442"/>
    </source>
</evidence>
<keyword evidence="5 8" id="KW-0186">Copper</keyword>
<dbReference type="GO" id="GO:0005507">
    <property type="term" value="F:copper ion binding"/>
    <property type="evidence" value="ECO:0007669"/>
    <property type="project" value="InterPro"/>
</dbReference>
<dbReference type="PANTHER" id="PTHR10638">
    <property type="entry name" value="COPPER AMINE OXIDASE"/>
    <property type="match status" value="1"/>
</dbReference>
<evidence type="ECO:0000313" key="12">
    <source>
        <dbReference type="EMBL" id="SJM92841.1"/>
    </source>
</evidence>